<dbReference type="Proteomes" id="UP000298493">
    <property type="component" value="Unassembled WGS sequence"/>
</dbReference>
<proteinExistence type="predicted"/>
<accession>A0A4Z1PWX5</accession>
<gene>
    <name evidence="2" type="ORF">E6O75_ATG00697</name>
</gene>
<name>A0A4Z1PWX5_9PEZI</name>
<comment type="caution">
    <text evidence="2">The sequence shown here is derived from an EMBL/GenBank/DDBJ whole genome shotgun (WGS) entry which is preliminary data.</text>
</comment>
<dbReference type="AlphaFoldDB" id="A0A4Z1PWX5"/>
<evidence type="ECO:0000256" key="1">
    <source>
        <dbReference type="SAM" id="MobiDB-lite"/>
    </source>
</evidence>
<evidence type="ECO:0000313" key="2">
    <source>
        <dbReference type="EMBL" id="TID27930.1"/>
    </source>
</evidence>
<sequence length="93" mass="9992">MCQDGQAPSTGSIDPECPAEQVIGPFHKITGRSACPPPLILQYGSLCSVFARNIQQVRAIEVVLTLAQTNPHEPGRLAGQRPLRPDTFLSQIG</sequence>
<feature type="region of interest" description="Disordered" evidence="1">
    <location>
        <begin position="71"/>
        <end position="93"/>
    </location>
</feature>
<reference evidence="2 3" key="1">
    <citation type="submission" date="2019-04" db="EMBL/GenBank/DDBJ databases">
        <title>High contiguity whole genome sequence and gene annotation resource for two Venturia nashicola isolates.</title>
        <authorList>
            <person name="Prokchorchik M."/>
            <person name="Won K."/>
            <person name="Lee Y."/>
            <person name="Choi E.D."/>
            <person name="Segonzac C."/>
            <person name="Sohn K.H."/>
        </authorList>
    </citation>
    <scope>NUCLEOTIDE SEQUENCE [LARGE SCALE GENOMIC DNA]</scope>
    <source>
        <strain evidence="2 3">PRI2</strain>
    </source>
</reference>
<evidence type="ECO:0000313" key="3">
    <source>
        <dbReference type="Proteomes" id="UP000298493"/>
    </source>
</evidence>
<keyword evidence="3" id="KW-1185">Reference proteome</keyword>
<protein>
    <submittedName>
        <fullName evidence="2">Uncharacterized protein</fullName>
    </submittedName>
</protein>
<organism evidence="2 3">
    <name type="scientific">Venturia nashicola</name>
    <dbReference type="NCBI Taxonomy" id="86259"/>
    <lineage>
        <taxon>Eukaryota</taxon>
        <taxon>Fungi</taxon>
        <taxon>Dikarya</taxon>
        <taxon>Ascomycota</taxon>
        <taxon>Pezizomycotina</taxon>
        <taxon>Dothideomycetes</taxon>
        <taxon>Pleosporomycetidae</taxon>
        <taxon>Venturiales</taxon>
        <taxon>Venturiaceae</taxon>
        <taxon>Venturia</taxon>
    </lineage>
</organism>
<dbReference type="EMBL" id="SNSC02000001">
    <property type="protein sequence ID" value="TID27930.1"/>
    <property type="molecule type" value="Genomic_DNA"/>
</dbReference>